<organism evidence="2 3">
    <name type="scientific">candidate division Kazan bacterium GW2011_GWB1_52_7</name>
    <dbReference type="NCBI Taxonomy" id="1620414"/>
    <lineage>
        <taxon>Bacteria</taxon>
        <taxon>Bacteria division Kazan-3B-28</taxon>
    </lineage>
</organism>
<gene>
    <name evidence="2" type="ORF">VF00_C0001G0060</name>
</gene>
<dbReference type="AlphaFoldDB" id="A0A0G1X8K9"/>
<feature type="signal peptide" evidence="1">
    <location>
        <begin position="1"/>
        <end position="36"/>
    </location>
</feature>
<reference evidence="2 3" key="1">
    <citation type="journal article" date="2015" name="Nature">
        <title>rRNA introns, odd ribosomes, and small enigmatic genomes across a large radiation of phyla.</title>
        <authorList>
            <person name="Brown C.T."/>
            <person name="Hug L.A."/>
            <person name="Thomas B.C."/>
            <person name="Sharon I."/>
            <person name="Castelle C.J."/>
            <person name="Singh A."/>
            <person name="Wilkins M.J."/>
            <person name="Williams K.H."/>
            <person name="Banfield J.F."/>
        </authorList>
    </citation>
    <scope>NUCLEOTIDE SEQUENCE [LARGE SCALE GENOMIC DNA]</scope>
</reference>
<evidence type="ECO:0008006" key="4">
    <source>
        <dbReference type="Google" id="ProtNLM"/>
    </source>
</evidence>
<feature type="chain" id="PRO_5002540738" description="DUF5666 domain-containing protein" evidence="1">
    <location>
        <begin position="37"/>
        <end position="208"/>
    </location>
</feature>
<sequence length="208" mass="22158">MTFQNIYSGTIFIIKTLLLATLALVALVLFAPKAEAATTMTGTLITSYGYPAVRVNDASILTITDRVVAPDALWAHVGQAVEIQGDVQDSTISNVFYLVSLDDGTGLIGQRVLSDNVGGPTTPPVLVTPPMAVDRLEGWLIIRTNQPALDISPALLYGAYSEVQLIGVEDISNTLMGSLTGRHAAVEGRLDGLTLQVDHLWAEGNQLK</sequence>
<keyword evidence="1" id="KW-0732">Signal</keyword>
<name>A0A0G1X8K9_UNCK3</name>
<comment type="caution">
    <text evidence="2">The sequence shown here is derived from an EMBL/GenBank/DDBJ whole genome shotgun (WGS) entry which is preliminary data.</text>
</comment>
<proteinExistence type="predicted"/>
<accession>A0A0G1X8K9</accession>
<dbReference type="EMBL" id="LCRB01000001">
    <property type="protein sequence ID" value="KKW27125.1"/>
    <property type="molecule type" value="Genomic_DNA"/>
</dbReference>
<evidence type="ECO:0000256" key="1">
    <source>
        <dbReference type="SAM" id="SignalP"/>
    </source>
</evidence>
<evidence type="ECO:0000313" key="3">
    <source>
        <dbReference type="Proteomes" id="UP000034913"/>
    </source>
</evidence>
<protein>
    <recommendedName>
        <fullName evidence="4">DUF5666 domain-containing protein</fullName>
    </recommendedName>
</protein>
<evidence type="ECO:0000313" key="2">
    <source>
        <dbReference type="EMBL" id="KKW27125.1"/>
    </source>
</evidence>
<dbReference type="Proteomes" id="UP000034913">
    <property type="component" value="Unassembled WGS sequence"/>
</dbReference>